<dbReference type="InterPro" id="IPR027267">
    <property type="entry name" value="AH/BAR_dom_sf"/>
</dbReference>
<keyword evidence="8" id="KW-1185">Reference proteome</keyword>
<dbReference type="PROSITE" id="PS50002">
    <property type="entry name" value="SH3"/>
    <property type="match status" value="1"/>
</dbReference>
<dbReference type="Gene3D" id="2.30.30.40">
    <property type="entry name" value="SH3 Domains"/>
    <property type="match status" value="1"/>
</dbReference>
<feature type="compositionally biased region" description="Polar residues" evidence="4">
    <location>
        <begin position="329"/>
        <end position="341"/>
    </location>
</feature>
<evidence type="ECO:0000313" key="7">
    <source>
        <dbReference type="EMBL" id="QBM85552.1"/>
    </source>
</evidence>
<feature type="domain" description="SH3" evidence="5">
    <location>
        <begin position="391"/>
        <end position="451"/>
    </location>
</feature>
<dbReference type="PANTHER" id="PTHR47174">
    <property type="entry name" value="BRIDGING INTEGRATOR 3"/>
    <property type="match status" value="1"/>
</dbReference>
<dbReference type="Gene3D" id="1.20.1270.60">
    <property type="entry name" value="Arfaptin homology (AH) domain/BAR domain"/>
    <property type="match status" value="1"/>
</dbReference>
<dbReference type="Pfam" id="PF00018">
    <property type="entry name" value="SH3_1"/>
    <property type="match status" value="1"/>
</dbReference>
<dbReference type="SUPFAM" id="SSF103657">
    <property type="entry name" value="BAR/IMD domain-like"/>
    <property type="match status" value="1"/>
</dbReference>
<dbReference type="AlphaFoldDB" id="A0A4P6XDA1"/>
<dbReference type="FunFam" id="2.30.30.40:FF:000100">
    <property type="entry name" value="SH3 domain-containing YSC84-like protein 1"/>
    <property type="match status" value="1"/>
</dbReference>
<reference evidence="8" key="1">
    <citation type="submission" date="2019-03" db="EMBL/GenBank/DDBJ databases">
        <title>Snf2 controls pulcherriminic acid biosynthesis and connects pigmentation and antifungal activity of the yeast Metschnikowia pulcherrima.</title>
        <authorList>
            <person name="Gore-Lloyd D."/>
            <person name="Sumann I."/>
            <person name="Brachmann A.O."/>
            <person name="Schneeberger K."/>
            <person name="Ortiz-Merino R.A."/>
            <person name="Moreno-Beltran M."/>
            <person name="Schlaefli M."/>
            <person name="Kirner P."/>
            <person name="Santos Kron A."/>
            <person name="Wolfe K.H."/>
            <person name="Piel J."/>
            <person name="Ahrens C.H."/>
            <person name="Henk D."/>
            <person name="Freimoser F.M."/>
        </authorList>
    </citation>
    <scope>NUCLEOTIDE SEQUENCE [LARGE SCALE GENOMIC DNA]</scope>
    <source>
        <strain evidence="8">APC 1.2</strain>
    </source>
</reference>
<dbReference type="InterPro" id="IPR036028">
    <property type="entry name" value="SH3-like_dom_sf"/>
</dbReference>
<sequence>MSFKGIKKTIVRAPQAFRQKMNMGEITQDPVYLDAERRFKELEIETKKLSDESKRYFTAVNGMLDYQIDFSKAIEEIYKPISGRLSDPNATVPEDNPEGIKAAEQYREVVKELKETLKPDLELIDKRIVQPAQELLKVINAIRRMATKRDHKQVDLDRHKRAYKKYEEKKERTAKDEEKMYGAEAELTIAQEEYDYYNEMLKQELPVLFQMQRDFIKPLFESFYYMQLNIFYTLYFRMEELKIPYFDLNLDIVEAYHAKKGNIEELTDAVGITHFKVGHAKSKLEATKRRHQMMAGGPASPTSSSTGTLPPYSPGQAQYGQYGGANEKQPYSPTQYTPNNTGGYQTYPSPGQQPQPQQQYSAPSTLYTPAAASPPVYNASPVSPAVPMGAPAAETCTALYDYTAQAQGDLTFTAGAVIEIVEKGDANAWWSGTYNGQTGSFPGNYVQLNAK</sequence>
<dbReference type="GO" id="GO:0006897">
    <property type="term" value="P:endocytosis"/>
    <property type="evidence" value="ECO:0007669"/>
    <property type="project" value="InterPro"/>
</dbReference>
<dbReference type="GO" id="GO:0008289">
    <property type="term" value="F:lipid binding"/>
    <property type="evidence" value="ECO:0007669"/>
    <property type="project" value="TreeGrafter"/>
</dbReference>
<dbReference type="InterPro" id="IPR046982">
    <property type="entry name" value="BIN3/RVS161-like"/>
</dbReference>
<dbReference type="InterPro" id="IPR001452">
    <property type="entry name" value="SH3_domain"/>
</dbReference>
<feature type="compositionally biased region" description="Low complexity" evidence="4">
    <location>
        <begin position="342"/>
        <end position="362"/>
    </location>
</feature>
<dbReference type="SMART" id="SM00721">
    <property type="entry name" value="BAR"/>
    <property type="match status" value="1"/>
</dbReference>
<keyword evidence="1 2" id="KW-0728">SH3 domain</keyword>
<dbReference type="Pfam" id="PF03114">
    <property type="entry name" value="BAR"/>
    <property type="match status" value="1"/>
</dbReference>
<evidence type="ECO:0000256" key="3">
    <source>
        <dbReference type="SAM" id="Coils"/>
    </source>
</evidence>
<dbReference type="Proteomes" id="UP000292447">
    <property type="component" value="Chromosome I"/>
</dbReference>
<dbReference type="GO" id="GO:1990528">
    <property type="term" value="C:Rvs161p-Rvs167p complex"/>
    <property type="evidence" value="ECO:0007669"/>
    <property type="project" value="TreeGrafter"/>
</dbReference>
<dbReference type="CDD" id="cd07599">
    <property type="entry name" value="BAR_Rvs167p"/>
    <property type="match status" value="1"/>
</dbReference>
<dbReference type="PANTHER" id="PTHR47174:SF1">
    <property type="entry name" value="REDUCED VIABILITY UPON STARVATION PROTEIN 167"/>
    <property type="match status" value="1"/>
</dbReference>
<feature type="region of interest" description="Disordered" evidence="4">
    <location>
        <begin position="286"/>
        <end position="362"/>
    </location>
</feature>
<evidence type="ECO:0000256" key="4">
    <source>
        <dbReference type="SAM" id="MobiDB-lite"/>
    </source>
</evidence>
<organism evidence="7 8">
    <name type="scientific">Metschnikowia aff. pulcherrima</name>
    <dbReference type="NCBI Taxonomy" id="2163413"/>
    <lineage>
        <taxon>Eukaryota</taxon>
        <taxon>Fungi</taxon>
        <taxon>Dikarya</taxon>
        <taxon>Ascomycota</taxon>
        <taxon>Saccharomycotina</taxon>
        <taxon>Pichiomycetes</taxon>
        <taxon>Metschnikowiaceae</taxon>
        <taxon>Metschnikowia</taxon>
    </lineage>
</organism>
<evidence type="ECO:0000256" key="1">
    <source>
        <dbReference type="ARBA" id="ARBA00022443"/>
    </source>
</evidence>
<keyword evidence="3" id="KW-0175">Coiled coil</keyword>
<dbReference type="GO" id="GO:0097320">
    <property type="term" value="P:plasma membrane tubulation"/>
    <property type="evidence" value="ECO:0007669"/>
    <property type="project" value="TreeGrafter"/>
</dbReference>
<dbReference type="STRING" id="2163413.A0A4P6XDA1"/>
<dbReference type="EMBL" id="CP034456">
    <property type="protein sequence ID" value="QBM85552.1"/>
    <property type="molecule type" value="Genomic_DNA"/>
</dbReference>
<feature type="domain" description="BAR" evidence="6">
    <location>
        <begin position="17"/>
        <end position="254"/>
    </location>
</feature>
<feature type="compositionally biased region" description="Low complexity" evidence="4">
    <location>
        <begin position="296"/>
        <end position="320"/>
    </location>
</feature>
<dbReference type="SUPFAM" id="SSF50044">
    <property type="entry name" value="SH3-domain"/>
    <property type="match status" value="1"/>
</dbReference>
<dbReference type="InterPro" id="IPR004148">
    <property type="entry name" value="BAR_dom"/>
</dbReference>
<protein>
    <submittedName>
        <fullName evidence="7">Amphiphysin</fullName>
    </submittedName>
</protein>
<evidence type="ECO:0000259" key="6">
    <source>
        <dbReference type="PROSITE" id="PS51021"/>
    </source>
</evidence>
<dbReference type="PRINTS" id="PR00452">
    <property type="entry name" value="SH3DOMAIN"/>
</dbReference>
<accession>A0A4P6XDA1</accession>
<dbReference type="FunFam" id="1.20.1270.60:FF:000048">
    <property type="entry name" value="BAR adaptor protein RVS167"/>
    <property type="match status" value="1"/>
</dbReference>
<dbReference type="GO" id="GO:0031097">
    <property type="term" value="C:medial cortex"/>
    <property type="evidence" value="ECO:0007669"/>
    <property type="project" value="TreeGrafter"/>
</dbReference>
<dbReference type="PROSITE" id="PS51021">
    <property type="entry name" value="BAR"/>
    <property type="match status" value="1"/>
</dbReference>
<proteinExistence type="predicted"/>
<evidence type="ECO:0000313" key="8">
    <source>
        <dbReference type="Proteomes" id="UP000292447"/>
    </source>
</evidence>
<name>A0A4P6XDA1_9ASCO</name>
<dbReference type="GO" id="GO:0030479">
    <property type="term" value="C:actin cortical patch"/>
    <property type="evidence" value="ECO:0007669"/>
    <property type="project" value="TreeGrafter"/>
</dbReference>
<dbReference type="GO" id="GO:0043332">
    <property type="term" value="C:mating projection tip"/>
    <property type="evidence" value="ECO:0007669"/>
    <property type="project" value="TreeGrafter"/>
</dbReference>
<dbReference type="SMART" id="SM00326">
    <property type="entry name" value="SH3"/>
    <property type="match status" value="1"/>
</dbReference>
<evidence type="ECO:0000256" key="2">
    <source>
        <dbReference type="PROSITE-ProRule" id="PRU00192"/>
    </source>
</evidence>
<gene>
    <name evidence="7" type="primary">MPUL0A01740</name>
    <name evidence="7" type="ORF">METSCH_A01740</name>
</gene>
<evidence type="ECO:0000259" key="5">
    <source>
        <dbReference type="PROSITE" id="PS50002"/>
    </source>
</evidence>
<dbReference type="GO" id="GO:0051666">
    <property type="term" value="P:actin cortical patch localization"/>
    <property type="evidence" value="ECO:0007669"/>
    <property type="project" value="InterPro"/>
</dbReference>
<feature type="coiled-coil region" evidence="3">
    <location>
        <begin position="149"/>
        <end position="176"/>
    </location>
</feature>